<evidence type="ECO:0000256" key="4">
    <source>
        <dbReference type="SAM" id="MobiDB-lite"/>
    </source>
</evidence>
<evidence type="ECO:0000256" key="1">
    <source>
        <dbReference type="ARBA" id="ARBA00022468"/>
    </source>
</evidence>
<organism evidence="5 6">
    <name type="scientific">Euplotes crassus</name>
    <dbReference type="NCBI Taxonomy" id="5936"/>
    <lineage>
        <taxon>Eukaryota</taxon>
        <taxon>Sar</taxon>
        <taxon>Alveolata</taxon>
        <taxon>Ciliophora</taxon>
        <taxon>Intramacronucleata</taxon>
        <taxon>Spirotrichea</taxon>
        <taxon>Hypotrichia</taxon>
        <taxon>Euplotida</taxon>
        <taxon>Euplotidae</taxon>
        <taxon>Moneuplotes</taxon>
    </lineage>
</organism>
<dbReference type="Pfam" id="PF13516">
    <property type="entry name" value="LRR_6"/>
    <property type="match status" value="2"/>
</dbReference>
<dbReference type="SMART" id="SM00368">
    <property type="entry name" value="LRR_RI"/>
    <property type="match status" value="5"/>
</dbReference>
<protein>
    <recommendedName>
        <fullName evidence="7">Ran GTPase-activating protein 1</fullName>
    </recommendedName>
</protein>
<dbReference type="GO" id="GO:0005634">
    <property type="term" value="C:nucleus"/>
    <property type="evidence" value="ECO:0007669"/>
    <property type="project" value="TreeGrafter"/>
</dbReference>
<keyword evidence="3" id="KW-0677">Repeat</keyword>
<dbReference type="GO" id="GO:0006913">
    <property type="term" value="P:nucleocytoplasmic transport"/>
    <property type="evidence" value="ECO:0007669"/>
    <property type="project" value="TreeGrafter"/>
</dbReference>
<accession>A0AAD1UQ75</accession>
<evidence type="ECO:0000256" key="2">
    <source>
        <dbReference type="ARBA" id="ARBA00022614"/>
    </source>
</evidence>
<evidence type="ECO:0000256" key="3">
    <source>
        <dbReference type="ARBA" id="ARBA00022737"/>
    </source>
</evidence>
<keyword evidence="6" id="KW-1185">Reference proteome</keyword>
<evidence type="ECO:0008006" key="7">
    <source>
        <dbReference type="Google" id="ProtNLM"/>
    </source>
</evidence>
<comment type="caution">
    <text evidence="5">The sequence shown here is derived from an EMBL/GenBank/DDBJ whole genome shotgun (WGS) entry which is preliminary data.</text>
</comment>
<feature type="region of interest" description="Disordered" evidence="4">
    <location>
        <begin position="350"/>
        <end position="403"/>
    </location>
</feature>
<dbReference type="AlphaFoldDB" id="A0AAD1UQ75"/>
<keyword evidence="1" id="KW-0343">GTPase activation</keyword>
<dbReference type="SUPFAM" id="SSF52047">
    <property type="entry name" value="RNI-like"/>
    <property type="match status" value="1"/>
</dbReference>
<dbReference type="Gene3D" id="3.80.10.10">
    <property type="entry name" value="Ribonuclease Inhibitor"/>
    <property type="match status" value="1"/>
</dbReference>
<sequence length="403" mass="45546">MENSQADYTTDATETQLQEETKLQEIVEFIMPGKDKNLLKPEDLDQDAMQELKDLIPNLNSITLSGHSYGLDACKYIGDIIKDAPNLTKINFSNSFIGKMKDEIPVNLAALLQGLQGKQITHVDLSDNAFGPSGVPGFEEFLKKTPSIKVLKMINCGLGPFGTPELAKCLKEGNIQLDELYAGRNRMECVGFQAISEYIKEVGTLKKVELPQNFVKKEGMIALINALKNNKDLEYIHIHDNWLKEEAIKEFSVLLKSLSSLKSINISDCDIGGAGVKKIIRGLGLSESKETLQSFLCNYNEVERSKTVRFIFNVFSMCSVLNFISFYGNEFNEKLKKQYTEEYEKSKKTLVLKDPSIEEDDEDEEDDEEIEDPSDEDEDEPDSEEETEDAQDLLKKFENLKIE</sequence>
<dbReference type="GO" id="GO:0031267">
    <property type="term" value="F:small GTPase binding"/>
    <property type="evidence" value="ECO:0007669"/>
    <property type="project" value="TreeGrafter"/>
</dbReference>
<dbReference type="GO" id="GO:0005096">
    <property type="term" value="F:GTPase activator activity"/>
    <property type="evidence" value="ECO:0007669"/>
    <property type="project" value="UniProtKB-KW"/>
</dbReference>
<feature type="compositionally biased region" description="Basic and acidic residues" evidence="4">
    <location>
        <begin position="392"/>
        <end position="403"/>
    </location>
</feature>
<name>A0AAD1UQ75_EUPCR</name>
<dbReference type="GO" id="GO:0005829">
    <property type="term" value="C:cytosol"/>
    <property type="evidence" value="ECO:0007669"/>
    <property type="project" value="TreeGrafter"/>
</dbReference>
<gene>
    <name evidence="5" type="ORF">ECRASSUSDP1_LOCUS12425</name>
</gene>
<reference evidence="5" key="1">
    <citation type="submission" date="2023-07" db="EMBL/GenBank/DDBJ databases">
        <authorList>
            <consortium name="AG Swart"/>
            <person name="Singh M."/>
            <person name="Singh A."/>
            <person name="Seah K."/>
            <person name="Emmerich C."/>
        </authorList>
    </citation>
    <scope>NUCLEOTIDE SEQUENCE</scope>
    <source>
        <strain evidence="5">DP1</strain>
    </source>
</reference>
<dbReference type="InterPro" id="IPR027038">
    <property type="entry name" value="RanGap"/>
</dbReference>
<dbReference type="Proteomes" id="UP001295684">
    <property type="component" value="Unassembled WGS sequence"/>
</dbReference>
<keyword evidence="2" id="KW-0433">Leucine-rich repeat</keyword>
<evidence type="ECO:0000313" key="5">
    <source>
        <dbReference type="EMBL" id="CAI2371105.1"/>
    </source>
</evidence>
<dbReference type="InterPro" id="IPR001611">
    <property type="entry name" value="Leu-rich_rpt"/>
</dbReference>
<dbReference type="GO" id="GO:0048471">
    <property type="term" value="C:perinuclear region of cytoplasm"/>
    <property type="evidence" value="ECO:0007669"/>
    <property type="project" value="TreeGrafter"/>
</dbReference>
<feature type="compositionally biased region" description="Acidic residues" evidence="4">
    <location>
        <begin position="357"/>
        <end position="391"/>
    </location>
</feature>
<proteinExistence type="predicted"/>
<dbReference type="EMBL" id="CAMPGE010012332">
    <property type="protein sequence ID" value="CAI2371105.1"/>
    <property type="molecule type" value="Genomic_DNA"/>
</dbReference>
<dbReference type="InterPro" id="IPR032675">
    <property type="entry name" value="LRR_dom_sf"/>
</dbReference>
<dbReference type="PANTHER" id="PTHR24113:SF12">
    <property type="entry name" value="RAN GTPASE-ACTIVATING PROTEIN 1"/>
    <property type="match status" value="1"/>
</dbReference>
<evidence type="ECO:0000313" key="6">
    <source>
        <dbReference type="Proteomes" id="UP001295684"/>
    </source>
</evidence>
<dbReference type="PANTHER" id="PTHR24113">
    <property type="entry name" value="RAN GTPASE-ACTIVATING PROTEIN 1"/>
    <property type="match status" value="1"/>
</dbReference>